<evidence type="ECO:0000256" key="2">
    <source>
        <dbReference type="ARBA" id="ARBA00023125"/>
    </source>
</evidence>
<keyword evidence="1" id="KW-0805">Transcription regulation</keyword>
<dbReference type="InterPro" id="IPR050109">
    <property type="entry name" value="HTH-type_TetR-like_transc_reg"/>
</dbReference>
<dbReference type="Pfam" id="PF00440">
    <property type="entry name" value="TetR_N"/>
    <property type="match status" value="1"/>
</dbReference>
<dbReference type="Gene3D" id="1.10.10.60">
    <property type="entry name" value="Homeodomain-like"/>
    <property type="match status" value="1"/>
</dbReference>
<sequence>MTARGRPPLLSDEVILEKALAAFAASGYAAMSVRGLNAELGLSHETVSKRFGPKSELFRASVGRGVDLFIADFDHEISKCAATTDLGRLRATVRGFMVASSRHPALGDLLHHEAIDEAQRMVIVGETGLGERFVETVVLLRQLHEAGIIRDTRIRELWFLAQGAVAPLHFEALSHMFDLFDGPVDADELIDRSTDTLMRSMLPST</sequence>
<keyword evidence="2" id="KW-0238">DNA-binding</keyword>
<gene>
    <name evidence="5" type="ORF">UFOPK3773_01276</name>
</gene>
<dbReference type="GO" id="GO:0003700">
    <property type="term" value="F:DNA-binding transcription factor activity"/>
    <property type="evidence" value="ECO:0007669"/>
    <property type="project" value="TreeGrafter"/>
</dbReference>
<evidence type="ECO:0000256" key="1">
    <source>
        <dbReference type="ARBA" id="ARBA00023015"/>
    </source>
</evidence>
<accession>A0A6J7K0M7</accession>
<evidence type="ECO:0000313" key="5">
    <source>
        <dbReference type="EMBL" id="CAB4948641.1"/>
    </source>
</evidence>
<dbReference type="InterPro" id="IPR036271">
    <property type="entry name" value="Tet_transcr_reg_TetR-rel_C_sf"/>
</dbReference>
<protein>
    <submittedName>
        <fullName evidence="5">Unannotated protein</fullName>
    </submittedName>
</protein>
<dbReference type="PANTHER" id="PTHR30055:SF234">
    <property type="entry name" value="HTH-TYPE TRANSCRIPTIONAL REGULATOR BETI"/>
    <property type="match status" value="1"/>
</dbReference>
<proteinExistence type="predicted"/>
<dbReference type="InterPro" id="IPR009057">
    <property type="entry name" value="Homeodomain-like_sf"/>
</dbReference>
<dbReference type="Gene3D" id="1.10.357.10">
    <property type="entry name" value="Tetracycline Repressor, domain 2"/>
    <property type="match status" value="1"/>
</dbReference>
<organism evidence="5">
    <name type="scientific">freshwater metagenome</name>
    <dbReference type="NCBI Taxonomy" id="449393"/>
    <lineage>
        <taxon>unclassified sequences</taxon>
        <taxon>metagenomes</taxon>
        <taxon>ecological metagenomes</taxon>
    </lineage>
</organism>
<dbReference type="SUPFAM" id="SSF48498">
    <property type="entry name" value="Tetracyclin repressor-like, C-terminal domain"/>
    <property type="match status" value="1"/>
</dbReference>
<keyword evidence="3" id="KW-0804">Transcription</keyword>
<dbReference type="PANTHER" id="PTHR30055">
    <property type="entry name" value="HTH-TYPE TRANSCRIPTIONAL REGULATOR RUTR"/>
    <property type="match status" value="1"/>
</dbReference>
<name>A0A6J7K0M7_9ZZZZ</name>
<evidence type="ECO:0000256" key="3">
    <source>
        <dbReference type="ARBA" id="ARBA00023163"/>
    </source>
</evidence>
<dbReference type="AlphaFoldDB" id="A0A6J7K0M7"/>
<reference evidence="5" key="1">
    <citation type="submission" date="2020-05" db="EMBL/GenBank/DDBJ databases">
        <authorList>
            <person name="Chiriac C."/>
            <person name="Salcher M."/>
            <person name="Ghai R."/>
            <person name="Kavagutti S V."/>
        </authorList>
    </citation>
    <scope>NUCLEOTIDE SEQUENCE</scope>
</reference>
<feature type="domain" description="HTH tetR-type" evidence="4">
    <location>
        <begin position="15"/>
        <end position="60"/>
    </location>
</feature>
<dbReference type="InterPro" id="IPR001647">
    <property type="entry name" value="HTH_TetR"/>
</dbReference>
<dbReference type="SUPFAM" id="SSF46689">
    <property type="entry name" value="Homeodomain-like"/>
    <property type="match status" value="1"/>
</dbReference>
<dbReference type="EMBL" id="CAFBNF010000145">
    <property type="protein sequence ID" value="CAB4948641.1"/>
    <property type="molecule type" value="Genomic_DNA"/>
</dbReference>
<evidence type="ECO:0000259" key="4">
    <source>
        <dbReference type="Pfam" id="PF00440"/>
    </source>
</evidence>
<dbReference type="GO" id="GO:0000976">
    <property type="term" value="F:transcription cis-regulatory region binding"/>
    <property type="evidence" value="ECO:0007669"/>
    <property type="project" value="TreeGrafter"/>
</dbReference>